<evidence type="ECO:0000256" key="5">
    <source>
        <dbReference type="ARBA" id="ARBA00022741"/>
    </source>
</evidence>
<reference evidence="15" key="1">
    <citation type="submission" date="2019-08" db="EMBL/GenBank/DDBJ databases">
        <authorList>
            <person name="Kucharzyk K."/>
            <person name="Murdoch R.W."/>
            <person name="Higgins S."/>
            <person name="Loffler F."/>
        </authorList>
    </citation>
    <scope>NUCLEOTIDE SEQUENCE</scope>
</reference>
<evidence type="ECO:0000256" key="8">
    <source>
        <dbReference type="ARBA" id="ARBA00023012"/>
    </source>
</evidence>
<dbReference type="SMART" id="SM00387">
    <property type="entry name" value="HATPase_c"/>
    <property type="match status" value="1"/>
</dbReference>
<keyword evidence="3" id="KW-0597">Phosphoprotein</keyword>
<dbReference type="Pfam" id="PF07494">
    <property type="entry name" value="Reg_prop"/>
    <property type="match status" value="2"/>
</dbReference>
<dbReference type="CDD" id="cd00082">
    <property type="entry name" value="HisKA"/>
    <property type="match status" value="1"/>
</dbReference>
<dbReference type="PANTHER" id="PTHR43547:SF2">
    <property type="entry name" value="HYBRID SIGNAL TRANSDUCTION HISTIDINE KINASE C"/>
    <property type="match status" value="1"/>
</dbReference>
<proteinExistence type="predicted"/>
<dbReference type="PROSITE" id="PS50109">
    <property type="entry name" value="HIS_KIN"/>
    <property type="match status" value="1"/>
</dbReference>
<dbReference type="Gene3D" id="1.10.287.130">
    <property type="match status" value="1"/>
</dbReference>
<dbReference type="SUPFAM" id="SSF46689">
    <property type="entry name" value="Homeodomain-like"/>
    <property type="match status" value="1"/>
</dbReference>
<dbReference type="Pfam" id="PF00072">
    <property type="entry name" value="Response_reg"/>
    <property type="match status" value="1"/>
</dbReference>
<dbReference type="InterPro" id="IPR018062">
    <property type="entry name" value="HTH_AraC-typ_CS"/>
</dbReference>
<dbReference type="PROSITE" id="PS00041">
    <property type="entry name" value="HTH_ARAC_FAMILY_1"/>
    <property type="match status" value="1"/>
</dbReference>
<dbReference type="InterPro" id="IPR001789">
    <property type="entry name" value="Sig_transdc_resp-reg_receiver"/>
</dbReference>
<feature type="domain" description="Response regulatory" evidence="14">
    <location>
        <begin position="1048"/>
        <end position="1163"/>
    </location>
</feature>
<dbReference type="GO" id="GO:0003700">
    <property type="term" value="F:DNA-binding transcription factor activity"/>
    <property type="evidence" value="ECO:0007669"/>
    <property type="project" value="InterPro"/>
</dbReference>
<dbReference type="Gene3D" id="3.40.50.2300">
    <property type="match status" value="1"/>
</dbReference>
<keyword evidence="4 15" id="KW-0808">Transferase</keyword>
<keyword evidence="6 15" id="KW-0418">Kinase</keyword>
<dbReference type="InterPro" id="IPR004358">
    <property type="entry name" value="Sig_transdc_His_kin-like_C"/>
</dbReference>
<comment type="catalytic activity">
    <reaction evidence="1">
        <text>ATP + protein L-histidine = ADP + protein N-phospho-L-histidine.</text>
        <dbReference type="EC" id="2.7.13.3"/>
    </reaction>
</comment>
<dbReference type="InterPro" id="IPR005467">
    <property type="entry name" value="His_kinase_dom"/>
</dbReference>
<feature type="domain" description="HTH araC/xylS-type" evidence="12">
    <location>
        <begin position="1195"/>
        <end position="1294"/>
    </location>
</feature>
<dbReference type="InterPro" id="IPR011110">
    <property type="entry name" value="Reg_prop"/>
</dbReference>
<organism evidence="15">
    <name type="scientific">bioreactor metagenome</name>
    <dbReference type="NCBI Taxonomy" id="1076179"/>
    <lineage>
        <taxon>unclassified sequences</taxon>
        <taxon>metagenomes</taxon>
        <taxon>ecological metagenomes</taxon>
    </lineage>
</organism>
<dbReference type="Gene3D" id="2.130.10.10">
    <property type="entry name" value="YVTN repeat-like/Quinoprotein amine dehydrogenase"/>
    <property type="match status" value="3"/>
</dbReference>
<evidence type="ECO:0000256" key="2">
    <source>
        <dbReference type="ARBA" id="ARBA00012438"/>
    </source>
</evidence>
<dbReference type="InterPro" id="IPR018060">
    <property type="entry name" value="HTH_AraC"/>
</dbReference>
<dbReference type="EC" id="2.7.13.3" evidence="2"/>
<comment type="caution">
    <text evidence="15">The sequence shown here is derived from an EMBL/GenBank/DDBJ whole genome shotgun (WGS) entry which is preliminary data.</text>
</comment>
<dbReference type="Pfam" id="PF02518">
    <property type="entry name" value="HATPase_c"/>
    <property type="match status" value="1"/>
</dbReference>
<dbReference type="InterPro" id="IPR036097">
    <property type="entry name" value="HisK_dim/P_sf"/>
</dbReference>
<dbReference type="InterPro" id="IPR036890">
    <property type="entry name" value="HATPase_C_sf"/>
</dbReference>
<protein>
    <recommendedName>
        <fullName evidence="2">histidine kinase</fullName>
        <ecNumber evidence="2">2.7.13.3</ecNumber>
    </recommendedName>
</protein>
<evidence type="ECO:0000256" key="6">
    <source>
        <dbReference type="ARBA" id="ARBA00022777"/>
    </source>
</evidence>
<dbReference type="Pfam" id="PF07495">
    <property type="entry name" value="Y_Y_Y"/>
    <property type="match status" value="1"/>
</dbReference>
<dbReference type="SUPFAM" id="SSF63829">
    <property type="entry name" value="Calcium-dependent phosphotriesterase"/>
    <property type="match status" value="1"/>
</dbReference>
<evidence type="ECO:0000313" key="15">
    <source>
        <dbReference type="EMBL" id="MPL96042.1"/>
    </source>
</evidence>
<keyword evidence="8" id="KW-0902">Two-component regulatory system</keyword>
<dbReference type="Gene3D" id="2.60.40.10">
    <property type="entry name" value="Immunoglobulins"/>
    <property type="match status" value="1"/>
</dbReference>
<dbReference type="SMART" id="SM00448">
    <property type="entry name" value="REC"/>
    <property type="match status" value="1"/>
</dbReference>
<keyword evidence="7" id="KW-0067">ATP-binding</keyword>
<evidence type="ECO:0000256" key="4">
    <source>
        <dbReference type="ARBA" id="ARBA00022679"/>
    </source>
</evidence>
<name>A0A644VZZ4_9ZZZZ</name>
<keyword evidence="10" id="KW-0238">DNA-binding</keyword>
<dbReference type="GO" id="GO:0043565">
    <property type="term" value="F:sequence-specific DNA binding"/>
    <property type="evidence" value="ECO:0007669"/>
    <property type="project" value="InterPro"/>
</dbReference>
<dbReference type="Gene3D" id="1.10.10.60">
    <property type="entry name" value="Homeodomain-like"/>
    <property type="match status" value="1"/>
</dbReference>
<dbReference type="PROSITE" id="PS50110">
    <property type="entry name" value="RESPONSE_REGULATORY"/>
    <property type="match status" value="1"/>
</dbReference>
<dbReference type="PANTHER" id="PTHR43547">
    <property type="entry name" value="TWO-COMPONENT HISTIDINE KINASE"/>
    <property type="match status" value="1"/>
</dbReference>
<evidence type="ECO:0000256" key="10">
    <source>
        <dbReference type="ARBA" id="ARBA00023125"/>
    </source>
</evidence>
<feature type="domain" description="Histidine kinase" evidence="13">
    <location>
        <begin position="804"/>
        <end position="1021"/>
    </location>
</feature>
<dbReference type="Pfam" id="PF12833">
    <property type="entry name" value="HTH_18"/>
    <property type="match status" value="1"/>
</dbReference>
<dbReference type="GO" id="GO:0005524">
    <property type="term" value="F:ATP binding"/>
    <property type="evidence" value="ECO:0007669"/>
    <property type="project" value="UniProtKB-KW"/>
</dbReference>
<dbReference type="PRINTS" id="PR00344">
    <property type="entry name" value="BCTRLSENSOR"/>
</dbReference>
<sequence length="1295" mass="148466">MKPRIIFILLLIFSFISSLSGERFKKLNEDLGLSNRRCFSISQDKNGLIWIATKLSIDRYDGHQITHYDLISSDQQPADNIGFNFVALAPDSTIWAYTQSGSIYKYDEQSDAFKFVYSIRSYFDSYNIILNHLYFESNNKAILATSNGVLVVDIQQQTAVSSDVMQGTEVYHILKQQELYYFSTKTGLYIVRSLQKNKSKLIQHLFVNQFVNHVFYDSKHQQFWIGTFSNGLYILPKREGSGISGIAQKFTKPIRDIIPYGETQVAVGVDGEGVFIINRQTLQTEKFFIQSESTPGSIGGNSIWDLHLDRQKILWIATYHEGVSYTDVSYLNFRGFKHEERNNNSIASNYINAVLEDKDGDLWFGTNNGISLLYRKSGTWKHFFQGKILSDRNVILTLCEDVDGKVWAGGYAFGAAVIDKRTGKATRLQAGDKNPVVGTDYIYSIYKDEFSGNLWIGGLYGKISAYNPKTKQSRIYNDESSLRCFSSCNDSTVVLGLYRGFYLLNRFTGEKRPTRLNGTINHILKDGDGTYWVSTMTNGLYYYDLKTDSLARFTRESHGLSSNHIYAAVKDEEGFLWISTEEGVNKFSPKTAAIINYDKQDGLISNQFIANSWARCSTSEIIFGSADGALIFYPSDIKKNKQEDYYQLLFSGFQLFGNTVRAGEKDSPLKYSINKTKKIVLPYNKNYFTLSFTLPNFQSSDKTKYSFYLEDYDLGWSTPSNINTASYSKIQPGKYTFFVRAYIDRELQEERQMVIIVRQPWWNTVPAWIIYILMLISASYYAYRYLSEKNKKKQTQEKMEFFINTAHDLLTPLSLIEAPLKDISFIDSLSEEAKYLLSLALNNTRKLSHFVHQLIDFQKITLNTNHLVVRKDNLYNFLQNKANNYRPIAAQKFISLYLHLADPEKEIYFDREKINKILDNLLSNAIKYTPFGGKIEIVVFFHDNEWSFTVKDNGIGIPQKNQNLIFRYIFRAENDINNQNVGSGVGLKMVNALVRIHKGRITFTSKKGEGTAFTITLPYQYDEQSIDSSSSTVSSGDFISQEEKIETRIFVMASNPEMVSYLQNTFSKEYYVDSFTSGKDAYNQIDRLHPNLIIADSSLIDMDGYSFARRLKDNAETSHIPVIMLLDKSDEATIRKALVNGATDYIKKPFEPEVVKLQVANLLSLQQTWKMRALADIRKSNITAINNDRDQEFMDNLIQLIEQNLDNPDLNISMLCKELALSRTLLYNKITQLTGNSPNEFIRIIRLKNAANLLISGKYTVTEVASMVGIDNQKYFSRIFKDYYKVSPKNYLKEV</sequence>
<dbReference type="SUPFAM" id="SSF55874">
    <property type="entry name" value="ATPase domain of HSP90 chaperone/DNA topoisomerase II/histidine kinase"/>
    <property type="match status" value="1"/>
</dbReference>
<evidence type="ECO:0000256" key="11">
    <source>
        <dbReference type="ARBA" id="ARBA00023163"/>
    </source>
</evidence>
<dbReference type="FunFam" id="3.30.565.10:FF:000037">
    <property type="entry name" value="Hybrid sensor histidine kinase/response regulator"/>
    <property type="match status" value="1"/>
</dbReference>
<dbReference type="CDD" id="cd00156">
    <property type="entry name" value="REC"/>
    <property type="match status" value="1"/>
</dbReference>
<dbReference type="SMART" id="SM00342">
    <property type="entry name" value="HTH_ARAC"/>
    <property type="match status" value="1"/>
</dbReference>
<evidence type="ECO:0000259" key="14">
    <source>
        <dbReference type="PROSITE" id="PS50110"/>
    </source>
</evidence>
<evidence type="ECO:0000256" key="9">
    <source>
        <dbReference type="ARBA" id="ARBA00023015"/>
    </source>
</evidence>
<dbReference type="CDD" id="cd00075">
    <property type="entry name" value="HATPase"/>
    <property type="match status" value="1"/>
</dbReference>
<evidence type="ECO:0000256" key="3">
    <source>
        <dbReference type="ARBA" id="ARBA00022553"/>
    </source>
</evidence>
<dbReference type="InterPro" id="IPR011044">
    <property type="entry name" value="Quino_amine_DH_bsu"/>
</dbReference>
<gene>
    <name evidence="15" type="primary">rcsC_108</name>
    <name evidence="15" type="ORF">SDC9_42217</name>
</gene>
<dbReference type="InterPro" id="IPR003594">
    <property type="entry name" value="HATPase_dom"/>
</dbReference>
<evidence type="ECO:0000259" key="13">
    <source>
        <dbReference type="PROSITE" id="PS50109"/>
    </source>
</evidence>
<keyword evidence="9" id="KW-0805">Transcription regulation</keyword>
<dbReference type="InterPro" id="IPR011006">
    <property type="entry name" value="CheY-like_superfamily"/>
</dbReference>
<dbReference type="SUPFAM" id="SSF52172">
    <property type="entry name" value="CheY-like"/>
    <property type="match status" value="1"/>
</dbReference>
<dbReference type="Gene3D" id="3.30.565.10">
    <property type="entry name" value="Histidine kinase-like ATPase, C-terminal domain"/>
    <property type="match status" value="1"/>
</dbReference>
<keyword evidence="5" id="KW-0547">Nucleotide-binding</keyword>
<dbReference type="SUPFAM" id="SSF47384">
    <property type="entry name" value="Homodimeric domain of signal transducing histidine kinase"/>
    <property type="match status" value="1"/>
</dbReference>
<evidence type="ECO:0000256" key="7">
    <source>
        <dbReference type="ARBA" id="ARBA00022840"/>
    </source>
</evidence>
<dbReference type="InterPro" id="IPR009057">
    <property type="entry name" value="Homeodomain-like_sf"/>
</dbReference>
<keyword evidence="11" id="KW-0804">Transcription</keyword>
<evidence type="ECO:0000259" key="12">
    <source>
        <dbReference type="PROSITE" id="PS01124"/>
    </source>
</evidence>
<dbReference type="InterPro" id="IPR003661">
    <property type="entry name" value="HisK_dim/P_dom"/>
</dbReference>
<dbReference type="SUPFAM" id="SSF50969">
    <property type="entry name" value="YVTN repeat-like/Quinoprotein amine dehydrogenase"/>
    <property type="match status" value="1"/>
</dbReference>
<dbReference type="PROSITE" id="PS01124">
    <property type="entry name" value="HTH_ARAC_FAMILY_2"/>
    <property type="match status" value="1"/>
</dbReference>
<dbReference type="InterPro" id="IPR011123">
    <property type="entry name" value="Y_Y_Y"/>
</dbReference>
<dbReference type="GO" id="GO:0000155">
    <property type="term" value="F:phosphorelay sensor kinase activity"/>
    <property type="evidence" value="ECO:0007669"/>
    <property type="project" value="InterPro"/>
</dbReference>
<dbReference type="EMBL" id="VSSQ01000492">
    <property type="protein sequence ID" value="MPL96042.1"/>
    <property type="molecule type" value="Genomic_DNA"/>
</dbReference>
<dbReference type="InterPro" id="IPR015943">
    <property type="entry name" value="WD40/YVTN_repeat-like_dom_sf"/>
</dbReference>
<dbReference type="InterPro" id="IPR013783">
    <property type="entry name" value="Ig-like_fold"/>
</dbReference>
<evidence type="ECO:0000256" key="1">
    <source>
        <dbReference type="ARBA" id="ARBA00000085"/>
    </source>
</evidence>
<accession>A0A644VZZ4</accession>